<feature type="transmembrane region" description="Helical" evidence="1">
    <location>
        <begin position="402"/>
        <end position="422"/>
    </location>
</feature>
<sequence length="512" mass="57732">MSQSLRTINSSHIAFGVACGLLLFAISWFGLLSLFRSELMIWQHPAIQLDEQNLQPLSPDVLIQRAREQGFLFNEFRLELARGEDRFAQILAQDENKRLHERFLDVHTGKILQAPEQSIADYFWQWHTDLLLPKPWGRYLVGLLGVALFYLLIVGIFGQRKFGRSYLTWRRDKSKRLWFSDGHRFFGAWLAPFQLLMGFSGALLGLAGLLLGLIALVAFDGDRHKATAALFGEEPVLQQQKAPMAPLAPMFEQFEQIWPGSKIERVEYHGYGDAGGQVHIRGTWLARWAAMQEMHFDAVTGEHLRQTDFTELGSGGYLYSLAVTLHLVRFYQPIVKIFYALLTFGLLALMLFGVLLALDKRRSGEFSWHWLRCSYWLCLAMPSASAVLLLDAQLAQLWARAVSAPGPLFWLSLSFAILALMWTRSHRQALQRAAGMLAILLAASAALSLSQGVADPIVLAVDIGLLLLALFSAGIYWRMRRVLATTPSPSFLSLISLPAFFTKPKTQQKEIP</sequence>
<protein>
    <submittedName>
        <fullName evidence="2">Putative iron-regulated membrane protein</fullName>
    </submittedName>
</protein>
<dbReference type="RefSeq" id="WP_133590594.1">
    <property type="nucleotide sequence ID" value="NZ_CP037953.1"/>
</dbReference>
<accession>A0A4R6UPK2</accession>
<name>A0A4R6UPK2_9GAMM</name>
<reference evidence="2 3" key="1">
    <citation type="submission" date="2019-03" db="EMBL/GenBank/DDBJ databases">
        <title>Genomic Encyclopedia of Type Strains, Phase IV (KMG-IV): sequencing the most valuable type-strain genomes for metagenomic binning, comparative biology and taxonomic classification.</title>
        <authorList>
            <person name="Goeker M."/>
        </authorList>
    </citation>
    <scope>NUCLEOTIDE SEQUENCE [LARGE SCALE GENOMIC DNA]</scope>
    <source>
        <strain evidence="2 3">DSM 103792</strain>
    </source>
</reference>
<dbReference type="PANTHER" id="PTHR34219:SF3">
    <property type="entry name" value="BLL7967 PROTEIN"/>
    <property type="match status" value="1"/>
</dbReference>
<dbReference type="OrthoDB" id="9776609at2"/>
<dbReference type="EMBL" id="SNYM01000008">
    <property type="protein sequence ID" value="TDQ48116.1"/>
    <property type="molecule type" value="Genomic_DNA"/>
</dbReference>
<feature type="transmembrane region" description="Helical" evidence="1">
    <location>
        <begin position="136"/>
        <end position="157"/>
    </location>
</feature>
<proteinExistence type="predicted"/>
<feature type="transmembrane region" description="Helical" evidence="1">
    <location>
        <begin position="12"/>
        <end position="35"/>
    </location>
</feature>
<comment type="caution">
    <text evidence="2">The sequence shown here is derived from an EMBL/GenBank/DDBJ whole genome shotgun (WGS) entry which is preliminary data.</text>
</comment>
<evidence type="ECO:0000313" key="3">
    <source>
        <dbReference type="Proteomes" id="UP000295375"/>
    </source>
</evidence>
<evidence type="ECO:0000256" key="1">
    <source>
        <dbReference type="SAM" id="Phobius"/>
    </source>
</evidence>
<feature type="transmembrane region" description="Helical" evidence="1">
    <location>
        <begin position="201"/>
        <end position="219"/>
    </location>
</feature>
<dbReference type="Proteomes" id="UP000295375">
    <property type="component" value="Unassembled WGS sequence"/>
</dbReference>
<gene>
    <name evidence="2" type="ORF">EV696_10896</name>
</gene>
<feature type="transmembrane region" description="Helical" evidence="1">
    <location>
        <begin position="457"/>
        <end position="477"/>
    </location>
</feature>
<evidence type="ECO:0000313" key="2">
    <source>
        <dbReference type="EMBL" id="TDQ48116.1"/>
    </source>
</evidence>
<keyword evidence="1" id="KW-1133">Transmembrane helix</keyword>
<keyword evidence="1" id="KW-0812">Transmembrane</keyword>
<feature type="transmembrane region" description="Helical" evidence="1">
    <location>
        <begin position="337"/>
        <end position="358"/>
    </location>
</feature>
<dbReference type="InterPro" id="IPR005625">
    <property type="entry name" value="PepSY-ass_TM"/>
</dbReference>
<dbReference type="PANTHER" id="PTHR34219">
    <property type="entry name" value="IRON-REGULATED INNER MEMBRANE PROTEIN-RELATED"/>
    <property type="match status" value="1"/>
</dbReference>
<feature type="transmembrane region" description="Helical" evidence="1">
    <location>
        <begin position="370"/>
        <end position="390"/>
    </location>
</feature>
<keyword evidence="3" id="KW-1185">Reference proteome</keyword>
<feature type="transmembrane region" description="Helical" evidence="1">
    <location>
        <begin position="434"/>
        <end position="451"/>
    </location>
</feature>
<dbReference type="AlphaFoldDB" id="A0A4R6UPK2"/>
<dbReference type="Pfam" id="PF03929">
    <property type="entry name" value="PepSY_TM"/>
    <property type="match status" value="1"/>
</dbReference>
<keyword evidence="1" id="KW-0472">Membrane</keyword>
<dbReference type="PROSITE" id="PS51257">
    <property type="entry name" value="PROKAR_LIPOPROTEIN"/>
    <property type="match status" value="1"/>
</dbReference>
<organism evidence="2 3">
    <name type="scientific">Permianibacter aggregans</name>
    <dbReference type="NCBI Taxonomy" id="1510150"/>
    <lineage>
        <taxon>Bacteria</taxon>
        <taxon>Pseudomonadati</taxon>
        <taxon>Pseudomonadota</taxon>
        <taxon>Gammaproteobacteria</taxon>
        <taxon>Pseudomonadales</taxon>
        <taxon>Pseudomonadaceae</taxon>
        <taxon>Permianibacter</taxon>
    </lineage>
</organism>